<dbReference type="OrthoDB" id="9794954at2"/>
<keyword evidence="4" id="KW-0288">FMN</keyword>
<evidence type="ECO:0000313" key="9">
    <source>
        <dbReference type="Proteomes" id="UP000226079"/>
    </source>
</evidence>
<evidence type="ECO:0000256" key="2">
    <source>
        <dbReference type="ARBA" id="ARBA00004725"/>
    </source>
</evidence>
<comment type="pathway">
    <text evidence="2">Pyrimidine metabolism; UMP biosynthesis via de novo pathway.</text>
</comment>
<proteinExistence type="predicted"/>
<dbReference type="GO" id="GO:0006207">
    <property type="term" value="P:'de novo' pyrimidine nucleobase biosynthetic process"/>
    <property type="evidence" value="ECO:0007669"/>
    <property type="project" value="TreeGrafter"/>
</dbReference>
<gene>
    <name evidence="8" type="ORF">ATK74_0139</name>
</gene>
<dbReference type="InterPro" id="IPR050074">
    <property type="entry name" value="DHO_dehydrogenase"/>
</dbReference>
<dbReference type="GO" id="GO:0004152">
    <property type="term" value="F:dihydroorotate dehydrogenase activity"/>
    <property type="evidence" value="ECO:0007669"/>
    <property type="project" value="InterPro"/>
</dbReference>
<accession>A0A2A9CQ04</accession>
<name>A0A2A9CQ04_9ACTN</name>
<dbReference type="EMBL" id="PDJC01000001">
    <property type="protein sequence ID" value="PFG15619.1"/>
    <property type="molecule type" value="Genomic_DNA"/>
</dbReference>
<dbReference type="PANTHER" id="PTHR48109">
    <property type="entry name" value="DIHYDROOROTATE DEHYDROGENASE (QUINONE), MITOCHONDRIAL-RELATED"/>
    <property type="match status" value="1"/>
</dbReference>
<dbReference type="AlphaFoldDB" id="A0A2A9CQ04"/>
<dbReference type="Pfam" id="PF01180">
    <property type="entry name" value="DHO_dh"/>
    <property type="match status" value="1"/>
</dbReference>
<evidence type="ECO:0000256" key="3">
    <source>
        <dbReference type="ARBA" id="ARBA00022630"/>
    </source>
</evidence>
<keyword evidence="3" id="KW-0285">Flavoprotein</keyword>
<dbReference type="RefSeq" id="WP_098459234.1">
    <property type="nucleotide sequence ID" value="NZ_PDJC01000001.1"/>
</dbReference>
<dbReference type="Proteomes" id="UP000226079">
    <property type="component" value="Unassembled WGS sequence"/>
</dbReference>
<dbReference type="InterPro" id="IPR013785">
    <property type="entry name" value="Aldolase_TIM"/>
</dbReference>
<evidence type="ECO:0000259" key="7">
    <source>
        <dbReference type="Pfam" id="PF01180"/>
    </source>
</evidence>
<evidence type="ECO:0000256" key="5">
    <source>
        <dbReference type="ARBA" id="ARBA00022975"/>
    </source>
</evidence>
<dbReference type="PIRSF" id="PIRSF000164">
    <property type="entry name" value="DHO_oxidase"/>
    <property type="match status" value="1"/>
</dbReference>
<dbReference type="GO" id="GO:0005737">
    <property type="term" value="C:cytoplasm"/>
    <property type="evidence" value="ECO:0007669"/>
    <property type="project" value="InterPro"/>
</dbReference>
<sequence>MRADLSTRYLGLELANPVVVSSTPATGRRESLRELAASGAGAVVLPSLFEEEFLSGDAHLDGTGDHVALLRWAKQELDIPVIGSLNATKPGSWQRIANELVDAGADALELNLYTLTANPLTTSAEIELEHLAAIEAVRIVTDIPLAIKLSPYYSAISHFANQAVDAGADGLVLFNRFYAPDINLDTLEVFADADYSTASAQRLALRWIGILRGQLPGTSFAATSGVHSGTEVIKAALVGADVSYVASAVMTRGPQAIGQILAETDAWLSANDYPTLAEIRGKVSAASVKDASAYERAQYISVLKSAW</sequence>
<comment type="cofactor">
    <cofactor evidence="1">
        <name>FMN</name>
        <dbReference type="ChEBI" id="CHEBI:58210"/>
    </cofactor>
</comment>
<dbReference type="SUPFAM" id="SSF51395">
    <property type="entry name" value="FMN-linked oxidoreductases"/>
    <property type="match status" value="1"/>
</dbReference>
<organism evidence="8 9">
    <name type="scientific">Propionicimonas paludicola</name>
    <dbReference type="NCBI Taxonomy" id="185243"/>
    <lineage>
        <taxon>Bacteria</taxon>
        <taxon>Bacillati</taxon>
        <taxon>Actinomycetota</taxon>
        <taxon>Actinomycetes</taxon>
        <taxon>Propionibacteriales</taxon>
        <taxon>Nocardioidaceae</taxon>
        <taxon>Propionicimonas</taxon>
    </lineage>
</organism>
<dbReference type="GO" id="GO:0044205">
    <property type="term" value="P:'de novo' UMP biosynthetic process"/>
    <property type="evidence" value="ECO:0007669"/>
    <property type="project" value="UniProtKB-UniPathway"/>
</dbReference>
<evidence type="ECO:0000256" key="1">
    <source>
        <dbReference type="ARBA" id="ARBA00001917"/>
    </source>
</evidence>
<keyword evidence="6" id="KW-0560">Oxidoreductase</keyword>
<dbReference type="InterPro" id="IPR005720">
    <property type="entry name" value="Dihydroorotate_DH_cat"/>
</dbReference>
<evidence type="ECO:0000256" key="4">
    <source>
        <dbReference type="ARBA" id="ARBA00022643"/>
    </source>
</evidence>
<keyword evidence="9" id="KW-1185">Reference proteome</keyword>
<evidence type="ECO:0000256" key="6">
    <source>
        <dbReference type="ARBA" id="ARBA00023002"/>
    </source>
</evidence>
<keyword evidence="5" id="KW-0665">Pyrimidine biosynthesis</keyword>
<comment type="caution">
    <text evidence="8">The sequence shown here is derived from an EMBL/GenBank/DDBJ whole genome shotgun (WGS) entry which is preliminary data.</text>
</comment>
<feature type="domain" description="Dihydroorotate dehydrogenase catalytic" evidence="7">
    <location>
        <begin position="71"/>
        <end position="264"/>
    </location>
</feature>
<dbReference type="InterPro" id="IPR012135">
    <property type="entry name" value="Dihydroorotate_DH_1_2"/>
</dbReference>
<dbReference type="UniPathway" id="UPA00070"/>
<dbReference type="Gene3D" id="3.20.20.70">
    <property type="entry name" value="Aldolase class I"/>
    <property type="match status" value="1"/>
</dbReference>
<reference evidence="8 9" key="1">
    <citation type="submission" date="2017-10" db="EMBL/GenBank/DDBJ databases">
        <title>Sequencing the genomes of 1000 actinobacteria strains.</title>
        <authorList>
            <person name="Klenk H.-P."/>
        </authorList>
    </citation>
    <scope>NUCLEOTIDE SEQUENCE [LARGE SCALE GENOMIC DNA]</scope>
    <source>
        <strain evidence="8 9">DSM 15597</strain>
    </source>
</reference>
<evidence type="ECO:0000313" key="8">
    <source>
        <dbReference type="EMBL" id="PFG15619.1"/>
    </source>
</evidence>
<protein>
    <submittedName>
        <fullName evidence="8">Dihydroorotate dehydrogenase (Fumarate)</fullName>
    </submittedName>
</protein>
<dbReference type="PANTHER" id="PTHR48109:SF3">
    <property type="entry name" value="SLL0744 PROTEIN"/>
    <property type="match status" value="1"/>
</dbReference>